<dbReference type="InterPro" id="IPR027383">
    <property type="entry name" value="Znf_put"/>
</dbReference>
<feature type="transmembrane region" description="Helical" evidence="1">
    <location>
        <begin position="87"/>
        <end position="108"/>
    </location>
</feature>
<organism evidence="3 4">
    <name type="scientific">Actibacterium mucosum KCTC 23349</name>
    <dbReference type="NCBI Taxonomy" id="1454373"/>
    <lineage>
        <taxon>Bacteria</taxon>
        <taxon>Pseudomonadati</taxon>
        <taxon>Pseudomonadota</taxon>
        <taxon>Alphaproteobacteria</taxon>
        <taxon>Rhodobacterales</taxon>
        <taxon>Roseobacteraceae</taxon>
        <taxon>Actibacterium</taxon>
    </lineage>
</organism>
<dbReference type="EMBL" id="JFKE01000004">
    <property type="protein sequence ID" value="KAJ55702.1"/>
    <property type="molecule type" value="Genomic_DNA"/>
</dbReference>
<evidence type="ECO:0000256" key="1">
    <source>
        <dbReference type="SAM" id="Phobius"/>
    </source>
</evidence>
<gene>
    <name evidence="3" type="ORF">ACMU_13530</name>
</gene>
<accession>A0A037ZJG4</accession>
<feature type="domain" description="Putative zinc-finger" evidence="2">
    <location>
        <begin position="3"/>
        <end position="26"/>
    </location>
</feature>
<comment type="caution">
    <text evidence="3">The sequence shown here is derived from an EMBL/GenBank/DDBJ whole genome shotgun (WGS) entry which is preliminary data.</text>
</comment>
<evidence type="ECO:0000313" key="3">
    <source>
        <dbReference type="EMBL" id="KAJ55702.1"/>
    </source>
</evidence>
<sequence>MSEIEEKLSAYLDGELSDIEAAEIERRLSDDADLRSKLEMLMEADAMANVGFDDMLTDPVPLELAAAIKNAAPVPIANEFRAPKRGVSGLVAASAVFLVLGLGGGYFAGREDILARDRGPETVQLAGWLGDVMSYHGIYAAQNRHLVEVPASDADHLQSWLNNVVQTNITIPDLQAQGLTFRGGRLLAAAGKPVGQLMYTDAEGNVVALCFIRSETPHPQMANASVTDFDLVSWGGDESNFVVIGPAGYEGLDAVAAQAALDV</sequence>
<dbReference type="AlphaFoldDB" id="A0A037ZJG4"/>
<proteinExistence type="predicted"/>
<evidence type="ECO:0000259" key="2">
    <source>
        <dbReference type="Pfam" id="PF13490"/>
    </source>
</evidence>
<dbReference type="STRING" id="1454373.ACMU_13530"/>
<dbReference type="RefSeq" id="WP_035259592.1">
    <property type="nucleotide sequence ID" value="NZ_JFKE01000004.1"/>
</dbReference>
<protein>
    <recommendedName>
        <fullName evidence="2">Putative zinc-finger domain-containing protein</fullName>
    </recommendedName>
</protein>
<keyword evidence="1" id="KW-0472">Membrane</keyword>
<name>A0A037ZJG4_9RHOB</name>
<keyword evidence="1" id="KW-0812">Transmembrane</keyword>
<keyword evidence="4" id="KW-1185">Reference proteome</keyword>
<keyword evidence="1" id="KW-1133">Transmembrane helix</keyword>
<dbReference type="OrthoDB" id="7187254at2"/>
<dbReference type="Pfam" id="PF13490">
    <property type="entry name" value="zf-HC2"/>
    <property type="match status" value="1"/>
</dbReference>
<evidence type="ECO:0000313" key="4">
    <source>
        <dbReference type="Proteomes" id="UP000026249"/>
    </source>
</evidence>
<reference evidence="3 4" key="1">
    <citation type="submission" date="2014-03" db="EMBL/GenBank/DDBJ databases">
        <title>Draft Genome Sequence of Actibacterium mucosum KCTC 23349, a Marine Alphaproteobacterium with Complex Ionic Requirements Isolated from Mediterranean Seawater at Malvarrosa Beach, Valencia, Spain.</title>
        <authorList>
            <person name="Arahal D.R."/>
            <person name="Shao Z."/>
            <person name="Lai Q."/>
            <person name="Pujalte M.J."/>
        </authorList>
    </citation>
    <scope>NUCLEOTIDE SEQUENCE [LARGE SCALE GENOMIC DNA]</scope>
    <source>
        <strain evidence="3 4">KCTC 23349</strain>
    </source>
</reference>
<dbReference type="Proteomes" id="UP000026249">
    <property type="component" value="Unassembled WGS sequence"/>
</dbReference>